<sequence length="162" mass="17700">METSHPPQLKHSLGASKFDGRYVLGTTAKYLVLIDTQLSGGITGFDKSMGQNAPELISISLTQEDFIKYGLKDINFTPARFESGDHGEESIVTTTGSLMVSWKLKDVLRGRTNKYSLKPMGDYIVATESAPGATESSASGSAVVAMYQDSIDLARRRRSHRH</sequence>
<dbReference type="EMBL" id="JAAPAO010000517">
    <property type="protein sequence ID" value="KAF4657933.1"/>
    <property type="molecule type" value="Genomic_DNA"/>
</dbReference>
<dbReference type="GO" id="GO:0005634">
    <property type="term" value="C:nucleus"/>
    <property type="evidence" value="ECO:0007669"/>
    <property type="project" value="TreeGrafter"/>
</dbReference>
<name>A0A7J6LFH4_PERCH</name>
<dbReference type="OrthoDB" id="10251113at2759"/>
<dbReference type="InterPro" id="IPR013863">
    <property type="entry name" value="VID27_C"/>
</dbReference>
<dbReference type="GO" id="GO:0005737">
    <property type="term" value="C:cytoplasm"/>
    <property type="evidence" value="ECO:0007669"/>
    <property type="project" value="TreeGrafter"/>
</dbReference>
<organism evidence="2 3">
    <name type="scientific">Perkinsus chesapeaki</name>
    <name type="common">Clam parasite</name>
    <name type="synonym">Perkinsus andrewsi</name>
    <dbReference type="NCBI Taxonomy" id="330153"/>
    <lineage>
        <taxon>Eukaryota</taxon>
        <taxon>Sar</taxon>
        <taxon>Alveolata</taxon>
        <taxon>Perkinsozoa</taxon>
        <taxon>Perkinsea</taxon>
        <taxon>Perkinsida</taxon>
        <taxon>Perkinsidae</taxon>
        <taxon>Perkinsus</taxon>
    </lineage>
</organism>
<dbReference type="AlphaFoldDB" id="A0A7J6LFH4"/>
<dbReference type="InterPro" id="IPR040458">
    <property type="entry name" value="Vid27"/>
</dbReference>
<dbReference type="Pfam" id="PF08553">
    <property type="entry name" value="VID27"/>
    <property type="match status" value="1"/>
</dbReference>
<keyword evidence="3" id="KW-1185">Reference proteome</keyword>
<evidence type="ECO:0000313" key="3">
    <source>
        <dbReference type="Proteomes" id="UP000591131"/>
    </source>
</evidence>
<comment type="caution">
    <text evidence="2">The sequence shown here is derived from an EMBL/GenBank/DDBJ whole genome shotgun (WGS) entry which is preliminary data.</text>
</comment>
<evidence type="ECO:0000259" key="1">
    <source>
        <dbReference type="Pfam" id="PF08553"/>
    </source>
</evidence>
<proteinExistence type="predicted"/>
<accession>A0A7J6LFH4</accession>
<feature type="domain" description="Vacuolar import/degradation Vid27 C-terminal" evidence="1">
    <location>
        <begin position="18"/>
        <end position="129"/>
    </location>
</feature>
<dbReference type="PANTHER" id="PTHR31913">
    <property type="entry name" value="VACUOLAR IMPORT AND DEGRADATION PROTEIN 27"/>
    <property type="match status" value="1"/>
</dbReference>
<reference evidence="2 3" key="1">
    <citation type="submission" date="2020-04" db="EMBL/GenBank/DDBJ databases">
        <title>Perkinsus chesapeaki whole genome sequence.</title>
        <authorList>
            <person name="Bogema D.R."/>
        </authorList>
    </citation>
    <scope>NUCLEOTIDE SEQUENCE [LARGE SCALE GENOMIC DNA]</scope>
    <source>
        <strain evidence="2">ATCC PRA-425</strain>
    </source>
</reference>
<evidence type="ECO:0000313" key="2">
    <source>
        <dbReference type="EMBL" id="KAF4657933.1"/>
    </source>
</evidence>
<dbReference type="PANTHER" id="PTHR31913:SF0">
    <property type="entry name" value="VACUOLAR IMPORT AND DEGRADATION PROTEIN 27"/>
    <property type="match status" value="1"/>
</dbReference>
<gene>
    <name evidence="2" type="primary">VID27_2</name>
    <name evidence="2" type="ORF">FOL47_008237</name>
</gene>
<dbReference type="Proteomes" id="UP000591131">
    <property type="component" value="Unassembled WGS sequence"/>
</dbReference>
<protein>
    <submittedName>
        <fullName evidence="2">Vacuolar import and degradation protein 27</fullName>
    </submittedName>
</protein>